<dbReference type="InterPro" id="IPR018297">
    <property type="entry name" value="A/G_cyclase_CS"/>
</dbReference>
<evidence type="ECO:0000256" key="4">
    <source>
        <dbReference type="ARBA" id="ARBA00022729"/>
    </source>
</evidence>
<dbReference type="EMBL" id="JAOTOJ010000017">
    <property type="protein sequence ID" value="KAK9391891.1"/>
    <property type="molecule type" value="Genomic_DNA"/>
</dbReference>
<dbReference type="PANTHER" id="PTHR11920">
    <property type="entry name" value="GUANYLYL CYCLASE"/>
    <property type="match status" value="1"/>
</dbReference>
<evidence type="ECO:0000256" key="10">
    <source>
        <dbReference type="ARBA" id="ARBA00023180"/>
    </source>
</evidence>
<comment type="subcellular location">
    <subcellularLocation>
        <location evidence="1">Membrane</location>
        <topology evidence="1">Single-pass type I membrane protein</topology>
    </subcellularLocation>
</comment>
<dbReference type="FunFam" id="3.30.70.1230:FF:000004">
    <property type="entry name" value="Guanylate cyclase"/>
    <property type="match status" value="1"/>
</dbReference>
<dbReference type="PROSITE" id="PS00452">
    <property type="entry name" value="GUANYLATE_CYCLASE_1"/>
    <property type="match status" value="1"/>
</dbReference>
<evidence type="ECO:0000256" key="5">
    <source>
        <dbReference type="ARBA" id="ARBA00022741"/>
    </source>
</evidence>
<feature type="compositionally biased region" description="Basic and acidic residues" evidence="14">
    <location>
        <begin position="22"/>
        <end position="36"/>
    </location>
</feature>
<dbReference type="EC" id="4.6.1.2" evidence="2"/>
<feature type="region of interest" description="Disordered" evidence="14">
    <location>
        <begin position="123"/>
        <end position="150"/>
    </location>
</feature>
<evidence type="ECO:0000256" key="15">
    <source>
        <dbReference type="SAM" id="Phobius"/>
    </source>
</evidence>
<dbReference type="GO" id="GO:0005886">
    <property type="term" value="C:plasma membrane"/>
    <property type="evidence" value="ECO:0007669"/>
    <property type="project" value="TreeGrafter"/>
</dbReference>
<reference evidence="17 18" key="1">
    <citation type="journal article" date="2024" name="Proc. Natl. Acad. Sci. U.S.A.">
        <title>The genetic regulatory architecture and epigenomic basis for age-related changes in rattlesnake venom.</title>
        <authorList>
            <person name="Hogan M.P."/>
            <person name="Holding M.L."/>
            <person name="Nystrom G.S."/>
            <person name="Colston T.J."/>
            <person name="Bartlett D.A."/>
            <person name="Mason A.J."/>
            <person name="Ellsworth S.A."/>
            <person name="Rautsaw R.M."/>
            <person name="Lawrence K.C."/>
            <person name="Strickland J.L."/>
            <person name="He B."/>
            <person name="Fraser P."/>
            <person name="Margres M.J."/>
            <person name="Gilbert D.M."/>
            <person name="Gibbs H.L."/>
            <person name="Parkinson C.L."/>
            <person name="Rokyta D.R."/>
        </authorList>
    </citation>
    <scope>NUCLEOTIDE SEQUENCE [LARGE SCALE GENOMIC DNA]</scope>
    <source>
        <strain evidence="17">DRR0105</strain>
    </source>
</reference>
<dbReference type="Gene3D" id="3.30.70.1230">
    <property type="entry name" value="Nucleotide cyclase"/>
    <property type="match status" value="1"/>
</dbReference>
<dbReference type="GO" id="GO:0001653">
    <property type="term" value="F:peptide receptor activity"/>
    <property type="evidence" value="ECO:0007669"/>
    <property type="project" value="TreeGrafter"/>
</dbReference>
<keyword evidence="7" id="KW-0342">GTP-binding</keyword>
<name>A0AAW1AQ58_CROAD</name>
<feature type="region of interest" description="Disordered" evidence="14">
    <location>
        <begin position="632"/>
        <end position="717"/>
    </location>
</feature>
<feature type="compositionally biased region" description="Gly residues" evidence="14">
    <location>
        <begin position="123"/>
        <end position="146"/>
    </location>
</feature>
<evidence type="ECO:0000256" key="3">
    <source>
        <dbReference type="ARBA" id="ARBA00022692"/>
    </source>
</evidence>
<organism evidence="17 18">
    <name type="scientific">Crotalus adamanteus</name>
    <name type="common">Eastern diamondback rattlesnake</name>
    <dbReference type="NCBI Taxonomy" id="8729"/>
    <lineage>
        <taxon>Eukaryota</taxon>
        <taxon>Metazoa</taxon>
        <taxon>Chordata</taxon>
        <taxon>Craniata</taxon>
        <taxon>Vertebrata</taxon>
        <taxon>Euteleostomi</taxon>
        <taxon>Lepidosauria</taxon>
        <taxon>Squamata</taxon>
        <taxon>Bifurcata</taxon>
        <taxon>Unidentata</taxon>
        <taxon>Episquamata</taxon>
        <taxon>Toxicofera</taxon>
        <taxon>Serpentes</taxon>
        <taxon>Colubroidea</taxon>
        <taxon>Viperidae</taxon>
        <taxon>Crotalinae</taxon>
        <taxon>Crotalus</taxon>
    </lineage>
</organism>
<keyword evidence="4" id="KW-0732">Signal</keyword>
<dbReference type="InterPro" id="IPR050401">
    <property type="entry name" value="Cyclic_nucleotide_synthase"/>
</dbReference>
<evidence type="ECO:0000256" key="2">
    <source>
        <dbReference type="ARBA" id="ARBA00012202"/>
    </source>
</evidence>
<evidence type="ECO:0000259" key="16">
    <source>
        <dbReference type="PROSITE" id="PS50125"/>
    </source>
</evidence>
<accession>A0AAW1AQ58</accession>
<dbReference type="GO" id="GO:0035556">
    <property type="term" value="P:intracellular signal transduction"/>
    <property type="evidence" value="ECO:0007669"/>
    <property type="project" value="InterPro"/>
</dbReference>
<dbReference type="CDD" id="cd07302">
    <property type="entry name" value="CHD"/>
    <property type="match status" value="1"/>
</dbReference>
<proteinExistence type="inferred from homology"/>
<protein>
    <recommendedName>
        <fullName evidence="2">guanylate cyclase</fullName>
        <ecNumber evidence="2">4.6.1.2</ecNumber>
    </recommendedName>
</protein>
<keyword evidence="8 15" id="KW-0472">Membrane</keyword>
<evidence type="ECO:0000256" key="8">
    <source>
        <dbReference type="ARBA" id="ARBA00023136"/>
    </source>
</evidence>
<evidence type="ECO:0000256" key="6">
    <source>
        <dbReference type="ARBA" id="ARBA00022989"/>
    </source>
</evidence>
<evidence type="ECO:0000256" key="7">
    <source>
        <dbReference type="ARBA" id="ARBA00023134"/>
    </source>
</evidence>
<evidence type="ECO:0000256" key="13">
    <source>
        <dbReference type="RuleBase" id="RU000405"/>
    </source>
</evidence>
<dbReference type="Pfam" id="PF00211">
    <property type="entry name" value="Guanylate_cyc"/>
    <property type="match status" value="1"/>
</dbReference>
<keyword evidence="12" id="KW-0141">cGMP biosynthesis</keyword>
<dbReference type="GO" id="GO:0004383">
    <property type="term" value="F:guanylate cyclase activity"/>
    <property type="evidence" value="ECO:0007669"/>
    <property type="project" value="UniProtKB-EC"/>
</dbReference>
<keyword evidence="10" id="KW-0325">Glycoprotein</keyword>
<dbReference type="PROSITE" id="PS50125">
    <property type="entry name" value="GUANYLATE_CYCLASE_2"/>
    <property type="match status" value="1"/>
</dbReference>
<dbReference type="SMART" id="SM00044">
    <property type="entry name" value="CYCc"/>
    <property type="match status" value="1"/>
</dbReference>
<sequence>MSGTESLPYLTPASSCRAQLDPSKEEGKNRSPEPLRSRRSFSSSRCSSLPLDCHTSKTVRRILALCLISLFTLLGNAALDLSQILESWRHAEKAASNFSSCRSFLALSVFHLLVQEANCQGGGDGGGGDGGDGGGGGERGGGGGRGEGGEMAVENLSWPEDLLKSLVALCNQYGDDPGTTSWCKDDDNFSCPTYIPLVRERVNGTEGAGVAFLQLKMISRILEILLKPEEGDHRKVRSNPDWLEVVFLRLLLRIKGAVLRAQEMSVYPEEVQALWHQLSALLTSSVFISESAQDCWAEHPNISILATYPEGLHTVAPSLGFWSLSRPLMDELDVLQRCLLQKSQEKLQKKSKDIISLISLKIILLLITSLIYPAVLFSFKEMTEWIQNYARILKERTEDLKQERHIVEDLLHQMLPKSVAKQLRKHKHVEAENYDQVTIFFSDIVGFTTIAASCTPLQVVEMLNNLYICFDTRIDSYDVYKVETIGDAYMVVSGLPERNGTRHAHEIAKMALDLVAAVRQVAIPHLPTSKLELRAGIHTGACVAGIVGHKMPRYCLFGDTVNTASRMESTSLPQKIHISSATYQALLEDDTYDIQPRGEIEVKGKGKMKTYWLLGNKNYSVQNDSLVCHWNPGMSQRKKAGQSAASGQELSTGAERSPGNEQLTIASQALRHPAVRAGVQPGSPAGRERDFPGPLESLKTLPLHPANPSQFHPGCEKPSLPGQVMPGTGPVVGLLRGGRAEESSLRCEPRHVRLNLVQAQRSGDCKIRRPALESANRGCSPNLEVCYYLSQAEGRRDGEVYGWP</sequence>
<dbReference type="AlphaFoldDB" id="A0AAW1AQ58"/>
<feature type="domain" description="Guanylate cyclase" evidence="16">
    <location>
        <begin position="438"/>
        <end position="568"/>
    </location>
</feature>
<keyword evidence="9 17" id="KW-0675">Receptor</keyword>
<dbReference type="GO" id="GO:0007168">
    <property type="term" value="P:receptor guanylyl cyclase signaling pathway"/>
    <property type="evidence" value="ECO:0007669"/>
    <property type="project" value="TreeGrafter"/>
</dbReference>
<evidence type="ECO:0000256" key="12">
    <source>
        <dbReference type="ARBA" id="ARBA00023293"/>
    </source>
</evidence>
<keyword evidence="11 13" id="KW-0456">Lyase</keyword>
<dbReference type="GO" id="GO:0004016">
    <property type="term" value="F:adenylate cyclase activity"/>
    <property type="evidence" value="ECO:0007669"/>
    <property type="project" value="TreeGrafter"/>
</dbReference>
<dbReference type="GO" id="GO:0005525">
    <property type="term" value="F:GTP binding"/>
    <property type="evidence" value="ECO:0007669"/>
    <property type="project" value="UniProtKB-KW"/>
</dbReference>
<keyword evidence="6 15" id="KW-1133">Transmembrane helix</keyword>
<evidence type="ECO:0000256" key="14">
    <source>
        <dbReference type="SAM" id="MobiDB-lite"/>
    </source>
</evidence>
<keyword evidence="3 15" id="KW-0812">Transmembrane</keyword>
<evidence type="ECO:0000256" key="11">
    <source>
        <dbReference type="ARBA" id="ARBA00023239"/>
    </source>
</evidence>
<keyword evidence="5" id="KW-0547">Nucleotide-binding</keyword>
<evidence type="ECO:0000256" key="1">
    <source>
        <dbReference type="ARBA" id="ARBA00004479"/>
    </source>
</evidence>
<feature type="transmembrane region" description="Helical" evidence="15">
    <location>
        <begin position="354"/>
        <end position="379"/>
    </location>
</feature>
<evidence type="ECO:0000256" key="9">
    <source>
        <dbReference type="ARBA" id="ARBA00023170"/>
    </source>
</evidence>
<evidence type="ECO:0000313" key="17">
    <source>
        <dbReference type="EMBL" id="KAK9391891.1"/>
    </source>
</evidence>
<dbReference type="InterPro" id="IPR029787">
    <property type="entry name" value="Nucleotide_cyclase"/>
</dbReference>
<dbReference type="SUPFAM" id="SSF55073">
    <property type="entry name" value="Nucleotide cyclase"/>
    <property type="match status" value="1"/>
</dbReference>
<feature type="region of interest" description="Disordered" evidence="14">
    <location>
        <begin position="1"/>
        <end position="48"/>
    </location>
</feature>
<comment type="caution">
    <text evidence="17">The sequence shown here is derived from an EMBL/GenBank/DDBJ whole genome shotgun (WGS) entry which is preliminary data.</text>
</comment>
<dbReference type="InterPro" id="IPR001054">
    <property type="entry name" value="A/G_cyclase"/>
</dbReference>
<comment type="similarity">
    <text evidence="13">Belongs to the adenylyl cyclase class-4/guanylyl cyclase family.</text>
</comment>
<dbReference type="PANTHER" id="PTHR11920:SF497">
    <property type="entry name" value="GUANYLATE CYCLASE"/>
    <property type="match status" value="1"/>
</dbReference>
<keyword evidence="18" id="KW-1185">Reference proteome</keyword>
<dbReference type="Proteomes" id="UP001474421">
    <property type="component" value="Unassembled WGS sequence"/>
</dbReference>
<evidence type="ECO:0000313" key="18">
    <source>
        <dbReference type="Proteomes" id="UP001474421"/>
    </source>
</evidence>
<dbReference type="Gene3D" id="6.10.250.780">
    <property type="match status" value="1"/>
</dbReference>
<gene>
    <name evidence="17" type="ORF">NXF25_017478</name>
</gene>